<dbReference type="Gene3D" id="3.40.50.720">
    <property type="entry name" value="NAD(P)-binding Rossmann-like Domain"/>
    <property type="match status" value="1"/>
</dbReference>
<sequence length="305" mass="33766">MVRVAIAGTGGLARYIAHFIRDETSHTAVILSRSEQPTLAAAGHQVAVVDYQIPESLQFALLGCDTVLSTVTGPNQIELIKAAVVARVRRFAPAEYEGSPRLRDPSNPLDRQRSVALRLLAHYSQSLETTIFVCGIFYERFQPGGLAGAKTNLIPGLDNEGDYIMNCSAMFASFLTLPGNTGDVTICMTALQDVGRFVTKALDLPQWPQEMRICGQRITVRGLLQTVAQLKKQQFNPLQVHTLATLALQHQVARQAGDASQQNRVAALINTINGYYDFEGPCHNNLFPDWAPMDFRTWFILKWHL</sequence>
<reference evidence="6" key="2">
    <citation type="submission" date="2020-04" db="EMBL/GenBank/DDBJ databases">
        <authorList>
            <consortium name="NCBI Genome Project"/>
        </authorList>
    </citation>
    <scope>NUCLEOTIDE SEQUENCE</scope>
    <source>
        <strain evidence="6">CBS 342.82</strain>
    </source>
</reference>
<keyword evidence="5" id="KW-1185">Reference proteome</keyword>
<dbReference type="InterPro" id="IPR036291">
    <property type="entry name" value="NAD(P)-bd_dom_sf"/>
</dbReference>
<comment type="similarity">
    <text evidence="1">Belongs to the NmrA-type oxidoreductase family. Isoflavone reductase subfamily.</text>
</comment>
<proteinExistence type="inferred from homology"/>
<evidence type="ECO:0000259" key="4">
    <source>
        <dbReference type="Pfam" id="PF13460"/>
    </source>
</evidence>
<dbReference type="AlphaFoldDB" id="A0A6J3M103"/>
<feature type="domain" description="NAD(P)-binding" evidence="4">
    <location>
        <begin position="8"/>
        <end position="94"/>
    </location>
</feature>
<keyword evidence="2" id="KW-0521">NADP</keyword>
<dbReference type="GeneID" id="54357895"/>
<dbReference type="InterPro" id="IPR016040">
    <property type="entry name" value="NAD(P)-bd_dom"/>
</dbReference>
<organism evidence="6">
    <name type="scientific">Dissoconium aciculare CBS 342.82</name>
    <dbReference type="NCBI Taxonomy" id="1314786"/>
    <lineage>
        <taxon>Eukaryota</taxon>
        <taxon>Fungi</taxon>
        <taxon>Dikarya</taxon>
        <taxon>Ascomycota</taxon>
        <taxon>Pezizomycotina</taxon>
        <taxon>Dothideomycetes</taxon>
        <taxon>Dothideomycetidae</taxon>
        <taxon>Mycosphaerellales</taxon>
        <taxon>Dissoconiaceae</taxon>
        <taxon>Dissoconium</taxon>
    </lineage>
</organism>
<evidence type="ECO:0000256" key="3">
    <source>
        <dbReference type="ARBA" id="ARBA00023002"/>
    </source>
</evidence>
<dbReference type="InterPro" id="IPR051609">
    <property type="entry name" value="NmrA/Isoflavone_reductase-like"/>
</dbReference>
<dbReference type="Gene3D" id="3.90.25.10">
    <property type="entry name" value="UDP-galactose 4-epimerase, domain 1"/>
    <property type="match status" value="1"/>
</dbReference>
<dbReference type="Pfam" id="PF13460">
    <property type="entry name" value="NAD_binding_10"/>
    <property type="match status" value="1"/>
</dbReference>
<dbReference type="GO" id="GO:0016491">
    <property type="term" value="F:oxidoreductase activity"/>
    <property type="evidence" value="ECO:0007669"/>
    <property type="project" value="UniProtKB-KW"/>
</dbReference>
<dbReference type="PANTHER" id="PTHR47706">
    <property type="entry name" value="NMRA-LIKE FAMILY PROTEIN"/>
    <property type="match status" value="1"/>
</dbReference>
<evidence type="ECO:0000313" key="6">
    <source>
        <dbReference type="RefSeq" id="XP_033458220.1"/>
    </source>
</evidence>
<evidence type="ECO:0000256" key="2">
    <source>
        <dbReference type="ARBA" id="ARBA00022857"/>
    </source>
</evidence>
<name>A0A6J3M103_9PEZI</name>
<accession>A0A6J3M103</accession>
<keyword evidence="3" id="KW-0560">Oxidoreductase</keyword>
<evidence type="ECO:0000313" key="5">
    <source>
        <dbReference type="Proteomes" id="UP000504637"/>
    </source>
</evidence>
<dbReference type="RefSeq" id="XP_033458220.1">
    <property type="nucleotide sequence ID" value="XM_033600095.1"/>
</dbReference>
<dbReference type="Proteomes" id="UP000504637">
    <property type="component" value="Unplaced"/>
</dbReference>
<dbReference type="SUPFAM" id="SSF51735">
    <property type="entry name" value="NAD(P)-binding Rossmann-fold domains"/>
    <property type="match status" value="1"/>
</dbReference>
<dbReference type="OrthoDB" id="419598at2759"/>
<gene>
    <name evidence="6" type="ORF">K489DRAFT_268313</name>
</gene>
<evidence type="ECO:0000256" key="1">
    <source>
        <dbReference type="ARBA" id="ARBA00005725"/>
    </source>
</evidence>
<reference evidence="6" key="1">
    <citation type="submission" date="2020-01" db="EMBL/GenBank/DDBJ databases">
        <authorList>
            <consortium name="DOE Joint Genome Institute"/>
            <person name="Haridas S."/>
            <person name="Albert R."/>
            <person name="Binder M."/>
            <person name="Bloem J."/>
            <person name="Labutti K."/>
            <person name="Salamov A."/>
            <person name="Andreopoulos B."/>
            <person name="Baker S.E."/>
            <person name="Barry K."/>
            <person name="Bills G."/>
            <person name="Bluhm B.H."/>
            <person name="Cannon C."/>
            <person name="Castanera R."/>
            <person name="Culley D.E."/>
            <person name="Daum C."/>
            <person name="Ezra D."/>
            <person name="Gonzalez J.B."/>
            <person name="Henrissat B."/>
            <person name="Kuo A."/>
            <person name="Liang C."/>
            <person name="Lipzen A."/>
            <person name="Lutzoni F."/>
            <person name="Magnuson J."/>
            <person name="Mondo S."/>
            <person name="Nolan M."/>
            <person name="Ohm R."/>
            <person name="Pangilinan J."/>
            <person name="Park H.-J."/>
            <person name="Ramirez L."/>
            <person name="Alfaro M."/>
            <person name="Sun H."/>
            <person name="Tritt A."/>
            <person name="Yoshinaga Y."/>
            <person name="Zwiers L.-H."/>
            <person name="Turgeon B.G."/>
            <person name="Goodwin S.B."/>
            <person name="Spatafora J.W."/>
            <person name="Crous P.W."/>
            <person name="Grigoriev I.V."/>
        </authorList>
    </citation>
    <scope>NUCLEOTIDE SEQUENCE</scope>
    <source>
        <strain evidence="6">CBS 342.82</strain>
    </source>
</reference>
<protein>
    <recommendedName>
        <fullName evidence="4">NAD(P)-binding domain-containing protein</fullName>
    </recommendedName>
</protein>
<reference evidence="6" key="3">
    <citation type="submission" date="2025-08" db="UniProtKB">
        <authorList>
            <consortium name="RefSeq"/>
        </authorList>
    </citation>
    <scope>IDENTIFICATION</scope>
    <source>
        <strain evidence="6">CBS 342.82</strain>
    </source>
</reference>
<dbReference type="PANTHER" id="PTHR47706:SF5">
    <property type="entry name" value="ISOFLAVONE REDUCTASE"/>
    <property type="match status" value="1"/>
</dbReference>